<evidence type="ECO:0000256" key="5">
    <source>
        <dbReference type="ARBA" id="ARBA00022741"/>
    </source>
</evidence>
<dbReference type="InterPro" id="IPR023214">
    <property type="entry name" value="HAD_sf"/>
</dbReference>
<dbReference type="RefSeq" id="WP_068991017.1">
    <property type="nucleotide sequence ID" value="NZ_CP012418.1"/>
</dbReference>
<evidence type="ECO:0000256" key="7">
    <source>
        <dbReference type="ARBA" id="ARBA00022967"/>
    </source>
</evidence>
<feature type="domain" description="Cation-transporting P-type ATPase N-terminal" evidence="11">
    <location>
        <begin position="10"/>
        <end position="84"/>
    </location>
</feature>
<dbReference type="InterPro" id="IPR036412">
    <property type="entry name" value="HAD-like_sf"/>
</dbReference>
<dbReference type="SFLD" id="SFLDG00002">
    <property type="entry name" value="C1.7:_P-type_atpase_like"/>
    <property type="match status" value="1"/>
</dbReference>
<evidence type="ECO:0000256" key="9">
    <source>
        <dbReference type="ARBA" id="ARBA00023136"/>
    </source>
</evidence>
<sequence length="884" mass="96778">MNSGNVSIKQLATLDNSELLTVLQSKASEGLTAVEVDERQKQYGPNDIIQQQRTSLLQIILNQFTNPIAWLLLIAVFISLVFQDYLEMYAIIAVLFINASIGAITEFKALDSMEALRKMSEAHAVVLRNGNKVTINASELVPGDIVLLNAGDLITADMCLLDSNKLQADESPLTGESLPIAKSHSPTLLSDDIQNSRILYKGTAVLRGTATAVVVNTGTHTELGKISTLISEAAPERSPLEERIQQLSGQLIKLTLGLIVVITILGLIKAESYLELVKTSIALAVAAIPEGMLIVTTLVLARSMLKLAQKNVLIERLSAVETLGSTTLIMTDKTGTLTENKMLVTEVLIEVSEFVVLDKTAPITSHSTLEKLMEIAVLCNNADRDQDSGDPIELALLKMASGSIPDRIKNIEQFKKVAELPFDPDIRLMIVSHELPKNDHCQASIKGAPESILEHCSHYLKGNEQIALTESLKTQWLANVNQMAESGLRVLALGYRLDTKATADITNNFCLVGVVGMEDPLRETVPEAIEQCHNAGIRIIMVTGDNGLTANKIAQKAQLVKSGKDCHTMTGIELKALTDVGNTEKNDELYDVDVFSRVSPRQKYDLAEFYQSRDHVVAMTGDGVNDGPALKNADIGIAMGIRGTEVAKQAADMVLLDDSFPAIAEAIAQGRSVFNNIRKFVLYLLSCNLSEILVVSVAVLSGFPIPLLPLQILFLNLVTDVFPALALGACKGETEEMEKPPREQSERIIESKHWQKIVTHALMLTTLVFSAFLIDLYYFESSSDHAVTVAFLTLAISQLLHVFNMREDNKTFWNNEVIRNGYVWIALGICAVLILVAVYVPLLSRVLNIVDIDGAAWLLVLAFSSVTVLVYTFTNMLQRFIQPH</sequence>
<dbReference type="InterPro" id="IPR008250">
    <property type="entry name" value="ATPase_P-typ_transduc_dom_A_sf"/>
</dbReference>
<dbReference type="SUPFAM" id="SSF81660">
    <property type="entry name" value="Metal cation-transporting ATPase, ATP-binding domain N"/>
    <property type="match status" value="1"/>
</dbReference>
<dbReference type="InterPro" id="IPR023299">
    <property type="entry name" value="ATPase_P-typ_cyto_dom_N"/>
</dbReference>
<dbReference type="EMBL" id="CP012418">
    <property type="protein sequence ID" value="AOE49862.1"/>
    <property type="molecule type" value="Genomic_DNA"/>
</dbReference>
<dbReference type="SUPFAM" id="SSF56784">
    <property type="entry name" value="HAD-like"/>
    <property type="match status" value="1"/>
</dbReference>
<dbReference type="InterPro" id="IPR018303">
    <property type="entry name" value="ATPase_P-typ_P_site"/>
</dbReference>
<gene>
    <name evidence="12" type="ORF">KS2013_1142</name>
</gene>
<dbReference type="GO" id="GO:0006883">
    <property type="term" value="P:intracellular sodium ion homeostasis"/>
    <property type="evidence" value="ECO:0007669"/>
    <property type="project" value="TreeGrafter"/>
</dbReference>
<evidence type="ECO:0000256" key="8">
    <source>
        <dbReference type="ARBA" id="ARBA00022989"/>
    </source>
</evidence>
<dbReference type="Pfam" id="PF08282">
    <property type="entry name" value="Hydrolase_3"/>
    <property type="match status" value="1"/>
</dbReference>
<evidence type="ECO:0000256" key="6">
    <source>
        <dbReference type="ARBA" id="ARBA00022840"/>
    </source>
</evidence>
<keyword evidence="9 10" id="KW-0472">Membrane</keyword>
<feature type="transmembrane region" description="Helical" evidence="10">
    <location>
        <begin position="59"/>
        <end position="82"/>
    </location>
</feature>
<dbReference type="PATRIC" id="fig|1144748.3.peg.1155"/>
<dbReference type="InterPro" id="IPR044492">
    <property type="entry name" value="P_typ_ATPase_HD_dom"/>
</dbReference>
<dbReference type="PRINTS" id="PR00119">
    <property type="entry name" value="CATATPASE"/>
</dbReference>
<feature type="transmembrane region" description="Helical" evidence="10">
    <location>
        <begin position="251"/>
        <end position="268"/>
    </location>
</feature>
<comment type="subcellular location">
    <subcellularLocation>
        <location evidence="1">Cell membrane</location>
        <topology evidence="1">Multi-pass membrane protein</topology>
    </subcellularLocation>
</comment>
<organism evidence="12 13">
    <name type="scientific">Kangiella sediminilitoris</name>
    <dbReference type="NCBI Taxonomy" id="1144748"/>
    <lineage>
        <taxon>Bacteria</taxon>
        <taxon>Pseudomonadati</taxon>
        <taxon>Pseudomonadota</taxon>
        <taxon>Gammaproteobacteria</taxon>
        <taxon>Kangiellales</taxon>
        <taxon>Kangiellaceae</taxon>
        <taxon>Kangiella</taxon>
    </lineage>
</organism>
<dbReference type="InterPro" id="IPR059000">
    <property type="entry name" value="ATPase_P-type_domA"/>
</dbReference>
<dbReference type="Pfam" id="PF00689">
    <property type="entry name" value="Cation_ATPase_C"/>
    <property type="match status" value="1"/>
</dbReference>
<dbReference type="GO" id="GO:0005524">
    <property type="term" value="F:ATP binding"/>
    <property type="evidence" value="ECO:0007669"/>
    <property type="project" value="UniProtKB-KW"/>
</dbReference>
<evidence type="ECO:0000256" key="4">
    <source>
        <dbReference type="ARBA" id="ARBA00022692"/>
    </source>
</evidence>
<keyword evidence="7" id="KW-1278">Translocase</keyword>
<evidence type="ECO:0000256" key="2">
    <source>
        <dbReference type="ARBA" id="ARBA00005675"/>
    </source>
</evidence>
<feature type="transmembrane region" description="Helical" evidence="10">
    <location>
        <begin position="280"/>
        <end position="301"/>
    </location>
</feature>
<dbReference type="InterPro" id="IPR023298">
    <property type="entry name" value="ATPase_P-typ_TM_dom_sf"/>
</dbReference>
<dbReference type="InterPro" id="IPR050510">
    <property type="entry name" value="Cation_transp_ATPase_P-type"/>
</dbReference>
<dbReference type="SUPFAM" id="SSF81665">
    <property type="entry name" value="Calcium ATPase, transmembrane domain M"/>
    <property type="match status" value="1"/>
</dbReference>
<keyword evidence="6" id="KW-0067">ATP-binding</keyword>
<dbReference type="GO" id="GO:0030007">
    <property type="term" value="P:intracellular potassium ion homeostasis"/>
    <property type="evidence" value="ECO:0007669"/>
    <property type="project" value="TreeGrafter"/>
</dbReference>
<dbReference type="Gene3D" id="3.40.1110.10">
    <property type="entry name" value="Calcium-transporting ATPase, cytoplasmic domain N"/>
    <property type="match status" value="1"/>
</dbReference>
<dbReference type="GO" id="GO:0036376">
    <property type="term" value="P:sodium ion export across plasma membrane"/>
    <property type="evidence" value="ECO:0007669"/>
    <property type="project" value="TreeGrafter"/>
</dbReference>
<protein>
    <submittedName>
        <fullName evidence="12">ATPase, P-type (Transporting), HAD superfamily, subfamily IC</fullName>
    </submittedName>
</protein>
<dbReference type="SFLD" id="SFLDF00027">
    <property type="entry name" value="p-type_atpase"/>
    <property type="match status" value="1"/>
</dbReference>
<evidence type="ECO:0000256" key="3">
    <source>
        <dbReference type="ARBA" id="ARBA00022475"/>
    </source>
</evidence>
<dbReference type="PRINTS" id="PR00120">
    <property type="entry name" value="HATPASE"/>
</dbReference>
<dbReference type="GO" id="GO:1990573">
    <property type="term" value="P:potassium ion import across plasma membrane"/>
    <property type="evidence" value="ECO:0007669"/>
    <property type="project" value="TreeGrafter"/>
</dbReference>
<dbReference type="Gene3D" id="1.20.1110.10">
    <property type="entry name" value="Calcium-transporting ATPase, transmembrane domain"/>
    <property type="match status" value="1"/>
</dbReference>
<keyword evidence="4 10" id="KW-0812">Transmembrane</keyword>
<dbReference type="KEGG" id="ksd:KS2013_1142"/>
<feature type="transmembrane region" description="Helical" evidence="10">
    <location>
        <begin position="823"/>
        <end position="842"/>
    </location>
</feature>
<feature type="transmembrane region" description="Helical" evidence="10">
    <location>
        <begin position="854"/>
        <end position="874"/>
    </location>
</feature>
<dbReference type="STRING" id="1144748.KS2013_1142"/>
<dbReference type="Pfam" id="PF00122">
    <property type="entry name" value="E1-E2_ATPase"/>
    <property type="match status" value="1"/>
</dbReference>
<dbReference type="Pfam" id="PF13246">
    <property type="entry name" value="Cation_ATPase"/>
    <property type="match status" value="1"/>
</dbReference>
<dbReference type="SMART" id="SM00831">
    <property type="entry name" value="Cation_ATPase_N"/>
    <property type="match status" value="1"/>
</dbReference>
<dbReference type="PANTHER" id="PTHR43294:SF21">
    <property type="entry name" value="CATION TRANSPORTING ATPASE"/>
    <property type="match status" value="1"/>
</dbReference>
<dbReference type="Proteomes" id="UP000094147">
    <property type="component" value="Chromosome"/>
</dbReference>
<comment type="similarity">
    <text evidence="2">Belongs to the cation transport ATPase (P-type) (TC 3.A.3) family. Type IIA subfamily.</text>
</comment>
<dbReference type="PANTHER" id="PTHR43294">
    <property type="entry name" value="SODIUM/POTASSIUM-TRANSPORTING ATPASE SUBUNIT ALPHA"/>
    <property type="match status" value="1"/>
</dbReference>
<dbReference type="OrthoDB" id="9814270at2"/>
<dbReference type="SUPFAM" id="SSF81653">
    <property type="entry name" value="Calcium ATPase, transduction domain A"/>
    <property type="match status" value="1"/>
</dbReference>
<feature type="transmembrane region" description="Helical" evidence="10">
    <location>
        <begin position="785"/>
        <end position="803"/>
    </location>
</feature>
<feature type="transmembrane region" description="Helical" evidence="10">
    <location>
        <begin position="88"/>
        <end position="110"/>
    </location>
</feature>
<dbReference type="GO" id="GO:0005391">
    <property type="term" value="F:P-type sodium:potassium-exchanging transporter activity"/>
    <property type="evidence" value="ECO:0007669"/>
    <property type="project" value="TreeGrafter"/>
</dbReference>
<dbReference type="PROSITE" id="PS00154">
    <property type="entry name" value="ATPASE_E1_E2"/>
    <property type="match status" value="1"/>
</dbReference>
<proteinExistence type="inferred from homology"/>
<dbReference type="Pfam" id="PF00690">
    <property type="entry name" value="Cation_ATPase_N"/>
    <property type="match status" value="1"/>
</dbReference>
<keyword evidence="13" id="KW-1185">Reference proteome</keyword>
<dbReference type="Gene3D" id="3.40.50.1000">
    <property type="entry name" value="HAD superfamily/HAD-like"/>
    <property type="match status" value="1"/>
</dbReference>
<evidence type="ECO:0000256" key="10">
    <source>
        <dbReference type="SAM" id="Phobius"/>
    </source>
</evidence>
<dbReference type="AlphaFoldDB" id="A0A1B3BAN3"/>
<dbReference type="GO" id="GO:1902600">
    <property type="term" value="P:proton transmembrane transport"/>
    <property type="evidence" value="ECO:0007669"/>
    <property type="project" value="TreeGrafter"/>
</dbReference>
<feature type="transmembrane region" description="Helical" evidence="10">
    <location>
        <begin position="709"/>
        <end position="730"/>
    </location>
</feature>
<accession>A0A1B3BAN3</accession>
<evidence type="ECO:0000313" key="13">
    <source>
        <dbReference type="Proteomes" id="UP000094147"/>
    </source>
</evidence>
<dbReference type="SFLD" id="SFLDS00003">
    <property type="entry name" value="Haloacid_Dehalogenase"/>
    <property type="match status" value="1"/>
</dbReference>
<feature type="transmembrane region" description="Helical" evidence="10">
    <location>
        <begin position="757"/>
        <end position="779"/>
    </location>
</feature>
<evidence type="ECO:0000259" key="11">
    <source>
        <dbReference type="SMART" id="SM00831"/>
    </source>
</evidence>
<keyword evidence="8 10" id="KW-1133">Transmembrane helix</keyword>
<evidence type="ECO:0000256" key="1">
    <source>
        <dbReference type="ARBA" id="ARBA00004651"/>
    </source>
</evidence>
<dbReference type="GO" id="GO:0016887">
    <property type="term" value="F:ATP hydrolysis activity"/>
    <property type="evidence" value="ECO:0007669"/>
    <property type="project" value="InterPro"/>
</dbReference>
<dbReference type="InterPro" id="IPR004014">
    <property type="entry name" value="ATPase_P-typ_cation-transptr_N"/>
</dbReference>
<keyword evidence="3" id="KW-1003">Cell membrane</keyword>
<dbReference type="Gene3D" id="2.70.150.10">
    <property type="entry name" value="Calcium-transporting ATPase, cytoplasmic transduction domain A"/>
    <property type="match status" value="1"/>
</dbReference>
<dbReference type="InterPro" id="IPR006068">
    <property type="entry name" value="ATPase_P-typ_cation-transptr_C"/>
</dbReference>
<evidence type="ECO:0000313" key="12">
    <source>
        <dbReference type="EMBL" id="AOE49862.1"/>
    </source>
</evidence>
<dbReference type="NCBIfam" id="TIGR01494">
    <property type="entry name" value="ATPase_P-type"/>
    <property type="match status" value="3"/>
</dbReference>
<reference evidence="13" key="1">
    <citation type="submission" date="2015-08" db="EMBL/GenBank/DDBJ databases">
        <authorList>
            <person name="Kim K.M."/>
        </authorList>
    </citation>
    <scope>NUCLEOTIDE SEQUENCE [LARGE SCALE GENOMIC DNA]</scope>
    <source>
        <strain evidence="13">KCTC 23892</strain>
    </source>
</reference>
<keyword evidence="5" id="KW-0547">Nucleotide-binding</keyword>
<feature type="transmembrane region" description="Helical" evidence="10">
    <location>
        <begin position="680"/>
        <end position="703"/>
    </location>
</feature>
<name>A0A1B3BAN3_9GAMM</name>
<dbReference type="InterPro" id="IPR001757">
    <property type="entry name" value="P_typ_ATPase"/>
</dbReference>
<dbReference type="GO" id="GO:0005886">
    <property type="term" value="C:plasma membrane"/>
    <property type="evidence" value="ECO:0007669"/>
    <property type="project" value="UniProtKB-SubCell"/>
</dbReference>